<dbReference type="OrthoDB" id="444432at2759"/>
<feature type="region of interest" description="Disordered" evidence="1">
    <location>
        <begin position="61"/>
        <end position="92"/>
    </location>
</feature>
<gene>
    <name evidence="2" type="ORF">EJ06DRAFT_525805</name>
</gene>
<dbReference type="InterPro" id="IPR012349">
    <property type="entry name" value="Split_barrel_FMN-bd"/>
</dbReference>
<protein>
    <submittedName>
        <fullName evidence="2">5-nitroimidazole antibiotic resistance protein</fullName>
    </submittedName>
</protein>
<dbReference type="Pfam" id="PF12900">
    <property type="entry name" value="Pyridox_ox_2"/>
    <property type="match status" value="1"/>
</dbReference>
<sequence>MAESQEYERHPRATVNRLKARGKYDYSTIHTILNSTPILHVSFPANGDDPFPALLPMLGCTGSYPPPPPPPTPPSAPGSFPEDSDLNLLAEDPASGPKNIYLHGHSSARLFRSSAGPLPVTIAATSMQGVVLALSPFHNSCNYASVVVHGYASPVTDEAERLYALTRITDNLVPGRWGRSRNPPTKAEMTTTGVLRVDIASASAKVRVGGPNDDRHDLRDEAVVGSVWTGVVPCWLQFGNPVESGHNKVKGVPSYLTEWVENENERGRSVAIMAVEGSSPK</sequence>
<dbReference type="InterPro" id="IPR024747">
    <property type="entry name" value="Pyridox_Oxase-rel"/>
</dbReference>
<accession>A0A6G1IB60</accession>
<dbReference type="PANTHER" id="PTHR34071">
    <property type="entry name" value="5-NITROIMIDAZOLE ANTIBIOTICS RESISTANCE PROTEIN, NIMA-FAMILY-RELATED PROTEIN-RELATED"/>
    <property type="match status" value="1"/>
</dbReference>
<evidence type="ECO:0000313" key="3">
    <source>
        <dbReference type="Proteomes" id="UP000799640"/>
    </source>
</evidence>
<dbReference type="EMBL" id="ML996687">
    <property type="protein sequence ID" value="KAF2405277.1"/>
    <property type="molecule type" value="Genomic_DNA"/>
</dbReference>
<keyword evidence="3" id="KW-1185">Reference proteome</keyword>
<reference evidence="2" key="1">
    <citation type="journal article" date="2020" name="Stud. Mycol.">
        <title>101 Dothideomycetes genomes: a test case for predicting lifestyles and emergence of pathogens.</title>
        <authorList>
            <person name="Haridas S."/>
            <person name="Albert R."/>
            <person name="Binder M."/>
            <person name="Bloem J."/>
            <person name="Labutti K."/>
            <person name="Salamov A."/>
            <person name="Andreopoulos B."/>
            <person name="Baker S."/>
            <person name="Barry K."/>
            <person name="Bills G."/>
            <person name="Bluhm B."/>
            <person name="Cannon C."/>
            <person name="Castanera R."/>
            <person name="Culley D."/>
            <person name="Daum C."/>
            <person name="Ezra D."/>
            <person name="Gonzalez J."/>
            <person name="Henrissat B."/>
            <person name="Kuo A."/>
            <person name="Liang C."/>
            <person name="Lipzen A."/>
            <person name="Lutzoni F."/>
            <person name="Magnuson J."/>
            <person name="Mondo S."/>
            <person name="Nolan M."/>
            <person name="Ohm R."/>
            <person name="Pangilinan J."/>
            <person name="Park H.-J."/>
            <person name="Ramirez L."/>
            <person name="Alfaro M."/>
            <person name="Sun H."/>
            <person name="Tritt A."/>
            <person name="Yoshinaga Y."/>
            <person name="Zwiers L.-H."/>
            <person name="Turgeon B."/>
            <person name="Goodwin S."/>
            <person name="Spatafora J."/>
            <person name="Crous P."/>
            <person name="Grigoriev I."/>
        </authorList>
    </citation>
    <scope>NUCLEOTIDE SEQUENCE</scope>
    <source>
        <strain evidence="2">CBS 262.69</strain>
    </source>
</reference>
<dbReference type="Gene3D" id="2.30.110.10">
    <property type="entry name" value="Electron Transport, Fmn-binding Protein, Chain A"/>
    <property type="match status" value="1"/>
</dbReference>
<organism evidence="2 3">
    <name type="scientific">Trichodelitschia bisporula</name>
    <dbReference type="NCBI Taxonomy" id="703511"/>
    <lineage>
        <taxon>Eukaryota</taxon>
        <taxon>Fungi</taxon>
        <taxon>Dikarya</taxon>
        <taxon>Ascomycota</taxon>
        <taxon>Pezizomycotina</taxon>
        <taxon>Dothideomycetes</taxon>
        <taxon>Dothideomycetes incertae sedis</taxon>
        <taxon>Phaeotrichales</taxon>
        <taxon>Phaeotrichaceae</taxon>
        <taxon>Trichodelitschia</taxon>
    </lineage>
</organism>
<dbReference type="SUPFAM" id="SSF50475">
    <property type="entry name" value="FMN-binding split barrel"/>
    <property type="match status" value="2"/>
</dbReference>
<dbReference type="AlphaFoldDB" id="A0A6G1IB60"/>
<dbReference type="PANTHER" id="PTHR34071:SF2">
    <property type="entry name" value="FLAVIN-NUCLEOTIDE-BINDING PROTEIN"/>
    <property type="match status" value="1"/>
</dbReference>
<evidence type="ECO:0000256" key="1">
    <source>
        <dbReference type="SAM" id="MobiDB-lite"/>
    </source>
</evidence>
<proteinExistence type="predicted"/>
<name>A0A6G1IB60_9PEZI</name>
<evidence type="ECO:0000313" key="2">
    <source>
        <dbReference type="EMBL" id="KAF2405277.1"/>
    </source>
</evidence>
<feature type="compositionally biased region" description="Pro residues" evidence="1">
    <location>
        <begin position="64"/>
        <end position="76"/>
    </location>
</feature>
<dbReference type="Proteomes" id="UP000799640">
    <property type="component" value="Unassembled WGS sequence"/>
</dbReference>